<dbReference type="Gene3D" id="2.60.120.260">
    <property type="entry name" value="Galactose-binding domain-like"/>
    <property type="match status" value="1"/>
</dbReference>
<dbReference type="PROSITE" id="PS50022">
    <property type="entry name" value="FA58C_3"/>
    <property type="match status" value="1"/>
</dbReference>
<dbReference type="PRINTS" id="PR00738">
    <property type="entry name" value="GLHYDRLASE20"/>
</dbReference>
<evidence type="ECO:0000313" key="8">
    <source>
        <dbReference type="Proteomes" id="UP000636793"/>
    </source>
</evidence>
<evidence type="ECO:0000313" key="7">
    <source>
        <dbReference type="EMBL" id="GGB17918.1"/>
    </source>
</evidence>
<feature type="region of interest" description="Disordered" evidence="5">
    <location>
        <begin position="36"/>
        <end position="64"/>
    </location>
</feature>
<dbReference type="RefSeq" id="WP_188835340.1">
    <property type="nucleotide sequence ID" value="NZ_BMHI01000001.1"/>
</dbReference>
<dbReference type="InterPro" id="IPR000772">
    <property type="entry name" value="Ricin_B_lectin"/>
</dbReference>
<dbReference type="Pfam" id="PF02838">
    <property type="entry name" value="Glyco_hydro_20b"/>
    <property type="match status" value="1"/>
</dbReference>
<accession>A0A916WPP5</accession>
<dbReference type="AlphaFoldDB" id="A0A916WPP5"/>
<keyword evidence="8" id="KW-1185">Reference proteome</keyword>
<dbReference type="InterPro" id="IPR025705">
    <property type="entry name" value="Beta_hexosaminidase_sua/sub"/>
</dbReference>
<dbReference type="InterPro" id="IPR052764">
    <property type="entry name" value="GH20_Enzymes"/>
</dbReference>
<dbReference type="SUPFAM" id="SSF51445">
    <property type="entry name" value="(Trans)glycosidases"/>
    <property type="match status" value="1"/>
</dbReference>
<sequence>MRNVIRSLAIALFALVLGFAWVLPARATGEPSAGARSAAAPAAEPAAAGAPAPPIATSTNGSPRAIPGLRDWKLSDATPYRFSRATAFVATGAASGIAKQAAGDLQHVLGFTIVARTGQATANDVALQLDPTAADLGTDGYTITVGDGISITARTTTGLYWGTRTVMQWATQARTARSIPAGSATDIPKYRERGVGICACQIQVSVEYVERTIEEMSYYKLNQLWMETKVKSSAYPKANFWGYFTRAQAQRISAFAKRHHVEIVAEVNSPGHMSPWLYKYPELQLTNEAGEAQPDRLDITRPAALKMVTTLFDEYMTVFDTPYWHMGADEYMLGSGYAQYPQIAAYAKKKFGASATPQDAFIDFINQVDAYVRSKGKTLRIWNDGIPATPGVVKLNPDIVVEHWTGSGRKPADLLADGHDVMNASQSLYFVRGSYSPNVPQLWASNWSPRNFAGQTVSASAGPGKVLGAKLSVWPDNGAGDTENAMEAKVHDSLRFVAQTTWGSPRPVADYTEFRALGNDLGNGPAWQSVDYRPLAAGTYTITAAGASLSAPARAADPVTASTDAQQNWTLTPTDDGYYTVSTGAGRCLDVVGAGTKLWLGVPTAAGIAPQATRCDSSRNLQKWWLRKTNGGYTLTNAIVLLPLHVDGKAVTQELPDEKPATVWQIKGSGVAVSIDALPILVTGKKTTVEGTVTNVSAAKVTDVAVTIDGPDGWTVTSTPDSIAALARGDSATVSLSIVPGDGHVGDVPLRVIVSWHQRGSSYTRLSPVTAATSCTADPQSPKSLLWVDSEETTGDDSPGRYAIDGDPSTFWGTSWSSGDAPLPHEIAVDLGASRSVCAIRVLPRQGINPGAINGQIAQYAVYATDDPAVAASRDVTAWGQPVATGTLPSGFQSKFVAFTRSVTARYLMVQALSEQQGKPWTTIAELTVDAT</sequence>
<feature type="domain" description="F5/8 type C" evidence="6">
    <location>
        <begin position="769"/>
        <end position="932"/>
    </location>
</feature>
<dbReference type="EMBL" id="BMHI01000001">
    <property type="protein sequence ID" value="GGB17918.1"/>
    <property type="molecule type" value="Genomic_DNA"/>
</dbReference>
<protein>
    <submittedName>
        <fullName evidence="7">Lacto-N-biosidase</fullName>
    </submittedName>
</protein>
<dbReference type="CDD" id="cd23386">
    <property type="entry name" value="beta-trefoil_Ricin_LNBase"/>
    <property type="match status" value="1"/>
</dbReference>
<dbReference type="PROSITE" id="PS50231">
    <property type="entry name" value="RICIN_B_LECTIN"/>
    <property type="match status" value="1"/>
</dbReference>
<comment type="similarity">
    <text evidence="1">Belongs to the glycosyl hydrolase 20 family.</text>
</comment>
<reference evidence="7" key="2">
    <citation type="submission" date="2020-09" db="EMBL/GenBank/DDBJ databases">
        <authorList>
            <person name="Sun Q."/>
            <person name="Zhou Y."/>
        </authorList>
    </citation>
    <scope>NUCLEOTIDE SEQUENCE</scope>
    <source>
        <strain evidence="7">CGMCC 1.15085</strain>
    </source>
</reference>
<name>A0A916WPP5_9MICO</name>
<dbReference type="Gene3D" id="2.80.10.50">
    <property type="match status" value="1"/>
</dbReference>
<proteinExistence type="inferred from homology"/>
<evidence type="ECO:0000256" key="3">
    <source>
        <dbReference type="ARBA" id="ARBA00023295"/>
    </source>
</evidence>
<evidence type="ECO:0000259" key="6">
    <source>
        <dbReference type="PROSITE" id="PS50022"/>
    </source>
</evidence>
<dbReference type="InterPro" id="IPR029018">
    <property type="entry name" value="Hex-like_dom2"/>
</dbReference>
<dbReference type="GO" id="GO:0005975">
    <property type="term" value="P:carbohydrate metabolic process"/>
    <property type="evidence" value="ECO:0007669"/>
    <property type="project" value="InterPro"/>
</dbReference>
<dbReference type="Pfam" id="PF10633">
    <property type="entry name" value="NPCBM_assoc"/>
    <property type="match status" value="1"/>
</dbReference>
<dbReference type="SUPFAM" id="SSF55545">
    <property type="entry name" value="beta-N-acetylhexosaminidase-like domain"/>
    <property type="match status" value="1"/>
</dbReference>
<evidence type="ECO:0000256" key="1">
    <source>
        <dbReference type="ARBA" id="ARBA00006285"/>
    </source>
</evidence>
<gene>
    <name evidence="7" type="ORF">GCM10011492_04710</name>
</gene>
<dbReference type="CDD" id="cd06564">
    <property type="entry name" value="GH20_DspB_LnbB-like"/>
    <property type="match status" value="1"/>
</dbReference>
<comment type="caution">
    <text evidence="7">The sequence shown here is derived from an EMBL/GenBank/DDBJ whole genome shotgun (WGS) entry which is preliminary data.</text>
</comment>
<dbReference type="InterPro" id="IPR013783">
    <property type="entry name" value="Ig-like_fold"/>
</dbReference>
<feature type="compositionally biased region" description="Low complexity" evidence="5">
    <location>
        <begin position="36"/>
        <end position="50"/>
    </location>
</feature>
<dbReference type="Pfam" id="PF00728">
    <property type="entry name" value="Glyco_hydro_20"/>
    <property type="match status" value="1"/>
</dbReference>
<dbReference type="SUPFAM" id="SSF50370">
    <property type="entry name" value="Ricin B-like lectins"/>
    <property type="match status" value="1"/>
</dbReference>
<dbReference type="PANTHER" id="PTHR43678:SF1">
    <property type="entry name" value="BETA-N-ACETYLHEXOSAMINIDASE"/>
    <property type="match status" value="1"/>
</dbReference>
<organism evidence="7 8">
    <name type="scientific">Flexivirga endophytica</name>
    <dbReference type="NCBI Taxonomy" id="1849103"/>
    <lineage>
        <taxon>Bacteria</taxon>
        <taxon>Bacillati</taxon>
        <taxon>Actinomycetota</taxon>
        <taxon>Actinomycetes</taxon>
        <taxon>Micrococcales</taxon>
        <taxon>Dermacoccaceae</taxon>
        <taxon>Flexivirga</taxon>
    </lineage>
</organism>
<dbReference type="InterPro" id="IPR015883">
    <property type="entry name" value="Glyco_hydro_20_cat"/>
</dbReference>
<evidence type="ECO:0000256" key="5">
    <source>
        <dbReference type="SAM" id="MobiDB-lite"/>
    </source>
</evidence>
<keyword evidence="3" id="KW-0326">Glycosidase</keyword>
<dbReference type="SUPFAM" id="SSF49785">
    <property type="entry name" value="Galactose-binding domain-like"/>
    <property type="match status" value="1"/>
</dbReference>
<dbReference type="InterPro" id="IPR008979">
    <property type="entry name" value="Galactose-bd-like_sf"/>
</dbReference>
<evidence type="ECO:0000256" key="4">
    <source>
        <dbReference type="PIRSR" id="PIRSR625705-1"/>
    </source>
</evidence>
<keyword evidence="2" id="KW-0378">Hydrolase</keyword>
<dbReference type="GO" id="GO:0004563">
    <property type="term" value="F:beta-N-acetylhexosaminidase activity"/>
    <property type="evidence" value="ECO:0007669"/>
    <property type="project" value="InterPro"/>
</dbReference>
<dbReference type="Gene3D" id="2.60.40.10">
    <property type="entry name" value="Immunoglobulins"/>
    <property type="match status" value="1"/>
</dbReference>
<dbReference type="InterPro" id="IPR018905">
    <property type="entry name" value="A-galactase_NEW3"/>
</dbReference>
<dbReference type="Pfam" id="PF00754">
    <property type="entry name" value="F5_F8_type_C"/>
    <property type="match status" value="1"/>
</dbReference>
<reference evidence="7" key="1">
    <citation type="journal article" date="2014" name="Int. J. Syst. Evol. Microbiol.">
        <title>Complete genome sequence of Corynebacterium casei LMG S-19264T (=DSM 44701T), isolated from a smear-ripened cheese.</title>
        <authorList>
            <consortium name="US DOE Joint Genome Institute (JGI-PGF)"/>
            <person name="Walter F."/>
            <person name="Albersmeier A."/>
            <person name="Kalinowski J."/>
            <person name="Ruckert C."/>
        </authorList>
    </citation>
    <scope>NUCLEOTIDE SEQUENCE</scope>
    <source>
        <strain evidence="7">CGMCC 1.15085</strain>
    </source>
</reference>
<dbReference type="PANTHER" id="PTHR43678">
    <property type="entry name" value="PUTATIVE (AFU_ORTHOLOGUE AFUA_2G00640)-RELATED"/>
    <property type="match status" value="1"/>
</dbReference>
<dbReference type="Gene3D" id="3.20.20.80">
    <property type="entry name" value="Glycosidases"/>
    <property type="match status" value="1"/>
</dbReference>
<dbReference type="InterPro" id="IPR000421">
    <property type="entry name" value="FA58C"/>
</dbReference>
<dbReference type="InterPro" id="IPR015882">
    <property type="entry name" value="HEX_bac_N"/>
</dbReference>
<dbReference type="Gene3D" id="3.30.379.10">
    <property type="entry name" value="Chitobiase/beta-hexosaminidase domain 2-like"/>
    <property type="match status" value="1"/>
</dbReference>
<dbReference type="InterPro" id="IPR017853">
    <property type="entry name" value="GH"/>
</dbReference>
<dbReference type="Proteomes" id="UP000636793">
    <property type="component" value="Unassembled WGS sequence"/>
</dbReference>
<dbReference type="Pfam" id="PF14200">
    <property type="entry name" value="RicinB_lectin_2"/>
    <property type="match status" value="1"/>
</dbReference>
<feature type="active site" description="Proton donor" evidence="4">
    <location>
        <position position="330"/>
    </location>
</feature>
<dbReference type="InterPro" id="IPR035992">
    <property type="entry name" value="Ricin_B-like_lectins"/>
</dbReference>
<evidence type="ECO:0000256" key="2">
    <source>
        <dbReference type="ARBA" id="ARBA00022801"/>
    </source>
</evidence>